<dbReference type="Proteomes" id="UP000824120">
    <property type="component" value="Chromosome 12"/>
</dbReference>
<reference evidence="1 2" key="1">
    <citation type="submission" date="2020-09" db="EMBL/GenBank/DDBJ databases">
        <title>De no assembly of potato wild relative species, Solanum commersonii.</title>
        <authorList>
            <person name="Cho K."/>
        </authorList>
    </citation>
    <scope>NUCLEOTIDE SEQUENCE [LARGE SCALE GENOMIC DNA]</scope>
    <source>
        <strain evidence="1">LZ3.2</strain>
        <tissue evidence="1">Leaf</tissue>
    </source>
</reference>
<proteinExistence type="predicted"/>
<accession>A0A9J5W9V8</accession>
<keyword evidence="2" id="KW-1185">Reference proteome</keyword>
<name>A0A9J5W9V8_SOLCO</name>
<sequence>KSLNEFKCRANQHPYLNFCLSSSKTQVKQFKKDPSNSAIEDSIINAHNKTPLSHAMINYALKDSNCDSPLSKMVKFKLNKESHTTLTLTKTNICMTLPIGLPLFSNQHSFQLIQDQKGLFKACNGAKFKEGFHHFQE</sequence>
<protein>
    <submittedName>
        <fullName evidence="1">Uncharacterized protein</fullName>
    </submittedName>
</protein>
<evidence type="ECO:0000313" key="2">
    <source>
        <dbReference type="Proteomes" id="UP000824120"/>
    </source>
</evidence>
<organism evidence="1 2">
    <name type="scientific">Solanum commersonii</name>
    <name type="common">Commerson's wild potato</name>
    <name type="synonym">Commerson's nightshade</name>
    <dbReference type="NCBI Taxonomy" id="4109"/>
    <lineage>
        <taxon>Eukaryota</taxon>
        <taxon>Viridiplantae</taxon>
        <taxon>Streptophyta</taxon>
        <taxon>Embryophyta</taxon>
        <taxon>Tracheophyta</taxon>
        <taxon>Spermatophyta</taxon>
        <taxon>Magnoliopsida</taxon>
        <taxon>eudicotyledons</taxon>
        <taxon>Gunneridae</taxon>
        <taxon>Pentapetalae</taxon>
        <taxon>asterids</taxon>
        <taxon>lamiids</taxon>
        <taxon>Solanales</taxon>
        <taxon>Solanaceae</taxon>
        <taxon>Solanoideae</taxon>
        <taxon>Solaneae</taxon>
        <taxon>Solanum</taxon>
    </lineage>
</organism>
<gene>
    <name evidence="1" type="ORF">H5410_061500</name>
</gene>
<evidence type="ECO:0000313" key="1">
    <source>
        <dbReference type="EMBL" id="KAG5571734.1"/>
    </source>
</evidence>
<comment type="caution">
    <text evidence="1">The sequence shown here is derived from an EMBL/GenBank/DDBJ whole genome shotgun (WGS) entry which is preliminary data.</text>
</comment>
<dbReference type="AlphaFoldDB" id="A0A9J5W9V8"/>
<feature type="non-terminal residue" evidence="1">
    <location>
        <position position="1"/>
    </location>
</feature>
<dbReference type="EMBL" id="JACXVP010000012">
    <property type="protein sequence ID" value="KAG5571734.1"/>
    <property type="molecule type" value="Genomic_DNA"/>
</dbReference>